<evidence type="ECO:0000313" key="3">
    <source>
        <dbReference type="Proteomes" id="UP001152607"/>
    </source>
</evidence>
<dbReference type="EMBL" id="CAOQHR010000001">
    <property type="protein sequence ID" value="CAI6255073.1"/>
    <property type="molecule type" value="Genomic_DNA"/>
</dbReference>
<reference evidence="2" key="1">
    <citation type="submission" date="2023-01" db="EMBL/GenBank/DDBJ databases">
        <authorList>
            <person name="Van Ghelder C."/>
            <person name="Rancurel C."/>
        </authorList>
    </citation>
    <scope>NUCLEOTIDE SEQUENCE</scope>
    <source>
        <strain evidence="2">CNCM I-4278</strain>
    </source>
</reference>
<protein>
    <submittedName>
        <fullName evidence="2">Uncharacterized protein</fullName>
    </submittedName>
</protein>
<comment type="caution">
    <text evidence="2">The sequence shown here is derived from an EMBL/GenBank/DDBJ whole genome shotgun (WGS) entry which is preliminary data.</text>
</comment>
<proteinExistence type="predicted"/>
<evidence type="ECO:0000313" key="2">
    <source>
        <dbReference type="EMBL" id="CAI6255073.1"/>
    </source>
</evidence>
<evidence type="ECO:0000256" key="1">
    <source>
        <dbReference type="SAM" id="MobiDB-lite"/>
    </source>
</evidence>
<dbReference type="Proteomes" id="UP001152607">
    <property type="component" value="Unassembled WGS sequence"/>
</dbReference>
<gene>
    <name evidence="2" type="ORF">PDIGIT_LOCUS1123</name>
</gene>
<feature type="compositionally biased region" description="Low complexity" evidence="1">
    <location>
        <begin position="52"/>
        <end position="64"/>
    </location>
</feature>
<organism evidence="2 3">
    <name type="scientific">Periconia digitata</name>
    <dbReference type="NCBI Taxonomy" id="1303443"/>
    <lineage>
        <taxon>Eukaryota</taxon>
        <taxon>Fungi</taxon>
        <taxon>Dikarya</taxon>
        <taxon>Ascomycota</taxon>
        <taxon>Pezizomycotina</taxon>
        <taxon>Dothideomycetes</taxon>
        <taxon>Pleosporomycetidae</taxon>
        <taxon>Pleosporales</taxon>
        <taxon>Massarineae</taxon>
        <taxon>Periconiaceae</taxon>
        <taxon>Periconia</taxon>
    </lineage>
</organism>
<sequence>MSARPSRAASAIGGISETDVDLVGETPAFRRAKMTELEIIFCGCANDHVRADSVSSPTDSSTVSLTDMLGLQP</sequence>
<dbReference type="AlphaFoldDB" id="A0A9W4XGW8"/>
<accession>A0A9W4XGW8</accession>
<keyword evidence="3" id="KW-1185">Reference proteome</keyword>
<feature type="region of interest" description="Disordered" evidence="1">
    <location>
        <begin position="52"/>
        <end position="73"/>
    </location>
</feature>
<name>A0A9W4XGW8_9PLEO</name>